<comment type="caution">
    <text evidence="4">The sequence shown here is derived from an EMBL/GenBank/DDBJ whole genome shotgun (WGS) entry which is preliminary data.</text>
</comment>
<dbReference type="PRINTS" id="PR00469">
    <property type="entry name" value="PNDRDTASEII"/>
</dbReference>
<accession>A0ABP9BUJ1</accession>
<organism evidence="4 5">
    <name type="scientific">Olivibacter ginsenosidimutans</name>
    <dbReference type="NCBI Taxonomy" id="1176537"/>
    <lineage>
        <taxon>Bacteria</taxon>
        <taxon>Pseudomonadati</taxon>
        <taxon>Bacteroidota</taxon>
        <taxon>Sphingobacteriia</taxon>
        <taxon>Sphingobacteriales</taxon>
        <taxon>Sphingobacteriaceae</taxon>
        <taxon>Olivibacter</taxon>
    </lineage>
</organism>
<name>A0ABP9BUJ1_9SPHI</name>
<evidence type="ECO:0000256" key="1">
    <source>
        <dbReference type="ARBA" id="ARBA00022630"/>
    </source>
</evidence>
<dbReference type="Pfam" id="PF07992">
    <property type="entry name" value="Pyr_redox_2"/>
    <property type="match status" value="1"/>
</dbReference>
<dbReference type="RefSeq" id="WP_345233077.1">
    <property type="nucleotide sequence ID" value="NZ_BAABIQ010000041.1"/>
</dbReference>
<keyword evidence="5" id="KW-1185">Reference proteome</keyword>
<dbReference type="Gene3D" id="3.50.50.60">
    <property type="entry name" value="FAD/NAD(P)-binding domain"/>
    <property type="match status" value="2"/>
</dbReference>
<keyword evidence="2" id="KW-0560">Oxidoreductase</keyword>
<dbReference type="SUPFAM" id="SSF51905">
    <property type="entry name" value="FAD/NAD(P)-binding domain"/>
    <property type="match status" value="1"/>
</dbReference>
<dbReference type="Proteomes" id="UP001501411">
    <property type="component" value="Unassembled WGS sequence"/>
</dbReference>
<dbReference type="InterPro" id="IPR023753">
    <property type="entry name" value="FAD/NAD-binding_dom"/>
</dbReference>
<evidence type="ECO:0000259" key="3">
    <source>
        <dbReference type="Pfam" id="PF07992"/>
    </source>
</evidence>
<dbReference type="PANTHER" id="PTHR48105">
    <property type="entry name" value="THIOREDOXIN REDUCTASE 1-RELATED-RELATED"/>
    <property type="match status" value="1"/>
</dbReference>
<evidence type="ECO:0000313" key="5">
    <source>
        <dbReference type="Proteomes" id="UP001501411"/>
    </source>
</evidence>
<sequence length="303" mass="32623">MTTVTAFDVIIIGGSYAGLSAAMALGRSLKKTLVIDSGKPCNAQTPHSHNFLTHDGETPQAISQQARKQIAQYPHVRLLNDTVTQGHRTAAGFAITTLTGETFTASKLIFATGIKDLLPKIPGFAECWGISVIHCPYCHGYEYHNQATGILANGERAFHLAGLVHNLSTDLRILTNGKAQFTPEQYAILQRHGIPVVTSEITTIVHQQGMLQQVQLKDGHTLPLRALYAAVPFEQHSDIPASLGCTLTEQGHIQVDSFYNTTVSGIFACGDSVSPMRSVAQAVATGNMTGAMVNKALTDERFL</sequence>
<dbReference type="InterPro" id="IPR050097">
    <property type="entry name" value="Ferredoxin-NADP_redctase_2"/>
</dbReference>
<dbReference type="PRINTS" id="PR00368">
    <property type="entry name" value="FADPNR"/>
</dbReference>
<dbReference type="EMBL" id="BAABIQ010000041">
    <property type="protein sequence ID" value="GAA4800741.1"/>
    <property type="molecule type" value="Genomic_DNA"/>
</dbReference>
<reference evidence="5" key="1">
    <citation type="journal article" date="2019" name="Int. J. Syst. Evol. Microbiol.">
        <title>The Global Catalogue of Microorganisms (GCM) 10K type strain sequencing project: providing services to taxonomists for standard genome sequencing and annotation.</title>
        <authorList>
            <consortium name="The Broad Institute Genomics Platform"/>
            <consortium name="The Broad Institute Genome Sequencing Center for Infectious Disease"/>
            <person name="Wu L."/>
            <person name="Ma J."/>
        </authorList>
    </citation>
    <scope>NUCLEOTIDE SEQUENCE [LARGE SCALE GENOMIC DNA]</scope>
    <source>
        <strain evidence="5">JCM 18200</strain>
    </source>
</reference>
<evidence type="ECO:0000313" key="4">
    <source>
        <dbReference type="EMBL" id="GAA4800741.1"/>
    </source>
</evidence>
<feature type="domain" description="FAD/NAD(P)-binding" evidence="3">
    <location>
        <begin position="7"/>
        <end position="286"/>
    </location>
</feature>
<protein>
    <submittedName>
        <fullName evidence="4">FAD-dependent oxidoreductase</fullName>
    </submittedName>
</protein>
<dbReference type="InterPro" id="IPR036188">
    <property type="entry name" value="FAD/NAD-bd_sf"/>
</dbReference>
<gene>
    <name evidence="4" type="ORF">GCM10023231_31900</name>
</gene>
<evidence type="ECO:0000256" key="2">
    <source>
        <dbReference type="ARBA" id="ARBA00023002"/>
    </source>
</evidence>
<keyword evidence="1" id="KW-0285">Flavoprotein</keyword>
<proteinExistence type="predicted"/>